<gene>
    <name evidence="7" type="ORF">C4541_09575</name>
</gene>
<dbReference type="Gene3D" id="2.40.50.100">
    <property type="match status" value="1"/>
</dbReference>
<evidence type="ECO:0000259" key="5">
    <source>
        <dbReference type="Pfam" id="PF25917"/>
    </source>
</evidence>
<feature type="domain" description="Multidrug resistance protein MdtA-like barrel-sandwich hybrid" evidence="5">
    <location>
        <begin position="66"/>
        <end position="186"/>
    </location>
</feature>
<dbReference type="PANTHER" id="PTHR30469">
    <property type="entry name" value="MULTIDRUG RESISTANCE PROTEIN MDTA"/>
    <property type="match status" value="1"/>
</dbReference>
<dbReference type="Pfam" id="PF25967">
    <property type="entry name" value="RND-MFP_C"/>
    <property type="match status" value="1"/>
</dbReference>
<dbReference type="NCBIfam" id="TIGR01730">
    <property type="entry name" value="RND_mfp"/>
    <property type="match status" value="1"/>
</dbReference>
<dbReference type="Gene3D" id="1.10.287.470">
    <property type="entry name" value="Helix hairpin bin"/>
    <property type="match status" value="1"/>
</dbReference>
<protein>
    <submittedName>
        <fullName evidence="7">Efflux RND transporter periplasmic adaptor subunit</fullName>
    </submittedName>
</protein>
<keyword evidence="3" id="KW-0813">Transport</keyword>
<reference evidence="7 8" key="1">
    <citation type="journal article" date="2017" name="ISME J.">
        <title>Energy and carbon metabolisms in a deep terrestrial subsurface fluid microbial community.</title>
        <authorList>
            <person name="Momper L."/>
            <person name="Jungbluth S.P."/>
            <person name="Lee M.D."/>
            <person name="Amend J.P."/>
        </authorList>
    </citation>
    <scope>NUCLEOTIDE SEQUENCE [LARGE SCALE GENOMIC DNA]</scope>
    <source>
        <strain evidence="7">SURF_26</strain>
    </source>
</reference>
<evidence type="ECO:0000313" key="7">
    <source>
        <dbReference type="EMBL" id="RJP57831.1"/>
    </source>
</evidence>
<dbReference type="GO" id="GO:0015562">
    <property type="term" value="F:efflux transmembrane transporter activity"/>
    <property type="evidence" value="ECO:0007669"/>
    <property type="project" value="TreeGrafter"/>
</dbReference>
<evidence type="ECO:0000256" key="3">
    <source>
        <dbReference type="ARBA" id="ARBA00022448"/>
    </source>
</evidence>
<dbReference type="Gene3D" id="2.40.420.20">
    <property type="match status" value="1"/>
</dbReference>
<dbReference type="Proteomes" id="UP000266426">
    <property type="component" value="Unassembled WGS sequence"/>
</dbReference>
<comment type="caution">
    <text evidence="7">The sequence shown here is derived from an EMBL/GenBank/DDBJ whole genome shotgun (WGS) entry which is preliminary data.</text>
</comment>
<feature type="signal peptide" evidence="4">
    <location>
        <begin position="1"/>
        <end position="22"/>
    </location>
</feature>
<dbReference type="AlphaFoldDB" id="A0A3A4R8K7"/>
<keyword evidence="4" id="KW-0732">Signal</keyword>
<comment type="similarity">
    <text evidence="2">Belongs to the membrane fusion protein (MFP) (TC 8.A.1) family.</text>
</comment>
<evidence type="ECO:0000313" key="8">
    <source>
        <dbReference type="Proteomes" id="UP000266426"/>
    </source>
</evidence>
<dbReference type="EMBL" id="QZJZ01000074">
    <property type="protein sequence ID" value="RJP57831.1"/>
    <property type="molecule type" value="Genomic_DNA"/>
</dbReference>
<dbReference type="InterPro" id="IPR058627">
    <property type="entry name" value="MdtA-like_C"/>
</dbReference>
<comment type="subcellular location">
    <subcellularLocation>
        <location evidence="1">Cell envelope</location>
    </subcellularLocation>
</comment>
<name>A0A3A4R8K7_9BACT</name>
<evidence type="ECO:0000256" key="4">
    <source>
        <dbReference type="SAM" id="SignalP"/>
    </source>
</evidence>
<organism evidence="7 8">
    <name type="scientific">Candidatus Auribacter fodinae</name>
    <dbReference type="NCBI Taxonomy" id="2093366"/>
    <lineage>
        <taxon>Bacteria</taxon>
        <taxon>Pseudomonadati</taxon>
        <taxon>Candidatus Auribacterota</taxon>
        <taxon>Candidatus Auribacteria</taxon>
        <taxon>Candidatus Auribacterales</taxon>
        <taxon>Candidatus Auribacteraceae</taxon>
        <taxon>Candidatus Auribacter</taxon>
    </lineage>
</organism>
<evidence type="ECO:0000256" key="2">
    <source>
        <dbReference type="ARBA" id="ARBA00009477"/>
    </source>
</evidence>
<sequence>MRYFLKKKKNGVLLVCSAAVFLAVGCGKKEEPQQEKVVRPVKTILLKEDSTVTREYPGRVQASDRVDLSFRVSGPLIELPVNQGDYVEAGQLVARIDPRDFEVAEKEAQAVFAKAQADLKRYQALFEKDAVPAAELDQKQSEYDVAKAKLDAATDNLEYTYLRAPFSGHVGEKYTENFQLVQAKQPVIRFNNIAVLEIVIDLPENEVAILKMETAKDFVASFDSAPGRTFPLEFVEFNVNADSKTQTFAATFRMPQPENLNVLPGMTARVTRKSVRAQGLTAHILLPGYAIASDESGNPFVWIVDEALTVHKRPVKLGEATGSESVVIIEGLTAGERVVLTGVTLLREGDKIRLLNSEQEG</sequence>
<dbReference type="Gene3D" id="2.40.30.170">
    <property type="match status" value="1"/>
</dbReference>
<dbReference type="SUPFAM" id="SSF111369">
    <property type="entry name" value="HlyD-like secretion proteins"/>
    <property type="match status" value="1"/>
</dbReference>
<dbReference type="InterPro" id="IPR006143">
    <property type="entry name" value="RND_pump_MFP"/>
</dbReference>
<dbReference type="PROSITE" id="PS51257">
    <property type="entry name" value="PROKAR_LIPOPROTEIN"/>
    <property type="match status" value="1"/>
</dbReference>
<feature type="chain" id="PRO_5017434777" evidence="4">
    <location>
        <begin position="23"/>
        <end position="361"/>
    </location>
</feature>
<feature type="domain" description="Multidrug resistance protein MdtA-like C-terminal permuted SH3" evidence="6">
    <location>
        <begin position="284"/>
        <end position="342"/>
    </location>
</feature>
<dbReference type="GO" id="GO:1990281">
    <property type="term" value="C:efflux pump complex"/>
    <property type="evidence" value="ECO:0007669"/>
    <property type="project" value="TreeGrafter"/>
</dbReference>
<dbReference type="Pfam" id="PF25917">
    <property type="entry name" value="BSH_RND"/>
    <property type="match status" value="1"/>
</dbReference>
<evidence type="ECO:0000259" key="6">
    <source>
        <dbReference type="Pfam" id="PF25967"/>
    </source>
</evidence>
<evidence type="ECO:0000256" key="1">
    <source>
        <dbReference type="ARBA" id="ARBA00004196"/>
    </source>
</evidence>
<proteinExistence type="inferred from homology"/>
<dbReference type="PANTHER" id="PTHR30469:SF20">
    <property type="entry name" value="EFFLUX RND TRANSPORTER PERIPLASMIC ADAPTOR SUBUNIT"/>
    <property type="match status" value="1"/>
</dbReference>
<accession>A0A3A4R8K7</accession>
<dbReference type="InterPro" id="IPR058625">
    <property type="entry name" value="MdtA-like_BSH"/>
</dbReference>